<gene>
    <name evidence="1" type="ORF">GALL_71750</name>
</gene>
<reference evidence="1" key="1">
    <citation type="submission" date="2016-10" db="EMBL/GenBank/DDBJ databases">
        <title>Sequence of Gallionella enrichment culture.</title>
        <authorList>
            <person name="Poehlein A."/>
            <person name="Muehling M."/>
            <person name="Daniel R."/>
        </authorList>
    </citation>
    <scope>NUCLEOTIDE SEQUENCE</scope>
</reference>
<accession>A0A1J5TB44</accession>
<organism evidence="1">
    <name type="scientific">mine drainage metagenome</name>
    <dbReference type="NCBI Taxonomy" id="410659"/>
    <lineage>
        <taxon>unclassified sequences</taxon>
        <taxon>metagenomes</taxon>
        <taxon>ecological metagenomes</taxon>
    </lineage>
</organism>
<evidence type="ECO:0000313" key="1">
    <source>
        <dbReference type="EMBL" id="OIR11004.1"/>
    </source>
</evidence>
<proteinExistence type="predicted"/>
<name>A0A1J5TB44_9ZZZZ</name>
<protein>
    <recommendedName>
        <fullName evidence="2">DUF1566 domain-containing protein</fullName>
    </recommendedName>
</protein>
<evidence type="ECO:0008006" key="2">
    <source>
        <dbReference type="Google" id="ProtNLM"/>
    </source>
</evidence>
<comment type="caution">
    <text evidence="1">The sequence shown here is derived from an EMBL/GenBank/DDBJ whole genome shotgun (WGS) entry which is preliminary data.</text>
</comment>
<sequence>MNAITQTTLPAIGTPMPGGFFAGAYLLNGQRRALIVSSRKIGISLKGAWHEDEIDVPGAKSYNDGMANTLAMAEAGSSLAKTVLEMEIDGLKDFYIPSQDELEICYRAFKPTTEQNWCYARSGINLSALPPTYPYTPEFPVQTALDAFKAGGEEAFEADWHWSSTQRAGISVYAWYQDFRHGTQGIYDFKSAELRVRAVRSQPI</sequence>
<dbReference type="AlphaFoldDB" id="A0A1J5TB44"/>
<dbReference type="EMBL" id="MLJW01000021">
    <property type="protein sequence ID" value="OIR11004.1"/>
    <property type="molecule type" value="Genomic_DNA"/>
</dbReference>